<feature type="region of interest" description="Disordered" evidence="13">
    <location>
        <begin position="513"/>
        <end position="532"/>
    </location>
</feature>
<dbReference type="InterPro" id="IPR003953">
    <property type="entry name" value="FAD-dep_OxRdtase_2_FAD-bd"/>
</dbReference>
<comment type="pathway">
    <text evidence="2 12">Cofactor biosynthesis; NAD(+) biosynthesis; iminoaspartate from L-aspartate (oxidase route): step 1/1.</text>
</comment>
<keyword evidence="9 12" id="KW-0560">Oxidoreductase</keyword>
<dbReference type="AlphaFoldDB" id="A0A524RS24"/>
<proteinExistence type="inferred from homology"/>
<evidence type="ECO:0000256" key="9">
    <source>
        <dbReference type="ARBA" id="ARBA00023002"/>
    </source>
</evidence>
<comment type="catalytic activity">
    <reaction evidence="10">
        <text>L-aspartate + O2 = iminosuccinate + H2O2</text>
        <dbReference type="Rhea" id="RHEA:25876"/>
        <dbReference type="ChEBI" id="CHEBI:15379"/>
        <dbReference type="ChEBI" id="CHEBI:16240"/>
        <dbReference type="ChEBI" id="CHEBI:29991"/>
        <dbReference type="ChEBI" id="CHEBI:77875"/>
        <dbReference type="EC" id="1.4.3.16"/>
    </reaction>
    <physiologicalReaction direction="left-to-right" evidence="10">
        <dbReference type="Rhea" id="RHEA:25877"/>
    </physiologicalReaction>
</comment>
<dbReference type="SUPFAM" id="SSF51905">
    <property type="entry name" value="FAD/NAD(P)-binding domain"/>
    <property type="match status" value="1"/>
</dbReference>
<dbReference type="GO" id="GO:0034628">
    <property type="term" value="P:'de novo' NAD+ biosynthetic process from L-aspartate"/>
    <property type="evidence" value="ECO:0007669"/>
    <property type="project" value="TreeGrafter"/>
</dbReference>
<evidence type="ECO:0000256" key="4">
    <source>
        <dbReference type="ARBA" id="ARBA00012173"/>
    </source>
</evidence>
<evidence type="ECO:0000313" key="16">
    <source>
        <dbReference type="EMBL" id="TGG96847.1"/>
    </source>
</evidence>
<dbReference type="SUPFAM" id="SSF46977">
    <property type="entry name" value="Succinate dehydrogenase/fumarate reductase flavoprotein C-terminal domain"/>
    <property type="match status" value="1"/>
</dbReference>
<feature type="domain" description="Fumarate reductase/succinate dehydrogenase flavoprotein-like C-terminal" evidence="15">
    <location>
        <begin position="404"/>
        <end position="514"/>
    </location>
</feature>
<dbReference type="PANTHER" id="PTHR42716:SF2">
    <property type="entry name" value="L-ASPARTATE OXIDASE, CHLOROPLASTIC"/>
    <property type="match status" value="1"/>
</dbReference>
<evidence type="ECO:0000256" key="5">
    <source>
        <dbReference type="ARBA" id="ARBA00021901"/>
    </source>
</evidence>
<dbReference type="InterPro" id="IPR027477">
    <property type="entry name" value="Succ_DH/fumarate_Rdtase_cat_sf"/>
</dbReference>
<evidence type="ECO:0000256" key="2">
    <source>
        <dbReference type="ARBA" id="ARBA00004950"/>
    </source>
</evidence>
<comment type="cofactor">
    <cofactor evidence="1 12">
        <name>FAD</name>
        <dbReference type="ChEBI" id="CHEBI:57692"/>
    </cofactor>
</comment>
<reference evidence="16 17" key="1">
    <citation type="journal article" date="2019" name="mSystems">
        <title>Life at home and on the roam: Genomic adaptions reflect the dual lifestyle of an intracellular, facultative symbiont.</title>
        <authorList>
            <person name="Burgsdorf I."/>
        </authorList>
    </citation>
    <scope>NUCLEOTIDE SEQUENCE [LARGE SCALE GENOMIC DNA]</scope>
    <source>
        <strain evidence="16">277cV</strain>
    </source>
</reference>
<protein>
    <recommendedName>
        <fullName evidence="5 11">L-aspartate oxidase</fullName>
        <ecNumber evidence="4 11">1.4.3.16</ecNumber>
    </recommendedName>
</protein>
<keyword evidence="7 12" id="KW-0662">Pyridine nucleotide biosynthesis</keyword>
<evidence type="ECO:0000256" key="1">
    <source>
        <dbReference type="ARBA" id="ARBA00001974"/>
    </source>
</evidence>
<evidence type="ECO:0000256" key="12">
    <source>
        <dbReference type="RuleBase" id="RU362049"/>
    </source>
</evidence>
<evidence type="ECO:0000256" key="7">
    <source>
        <dbReference type="ARBA" id="ARBA00022642"/>
    </source>
</evidence>
<evidence type="ECO:0000256" key="11">
    <source>
        <dbReference type="NCBIfam" id="TIGR00551"/>
    </source>
</evidence>
<sequence length="532" mass="58318">MACLNLPLRLRVLLVNKDSGHRSASHWAQGGIAAAMRDDDSSAVHLQDTLRAGDGLCEARAVELLVEEAPRCVEALLTLGVELDRADDGRLSSTLEAAHSRRRVLHAADQTGKAIVDVLSQRVLERPGLERLDNAVVLQLWVEQRRCRGVQLMAMGQIRWVPAAAVVLASGGGCRLFAKTTNPPLASGDGVVMAHRAGARLRDLEFVQFHPTALMVPGGPHFLISEAVRGEGAVLRSLAGDDPLAGLEGGPLAPRDQVSRAIARRMLQAREDHAWLDLTPIGREQVERRFPTILRRCREWRIDPLEQPIPIAPAAHYWMGGVYTDLLARTTIEGLYAVGEVASTGVHGANRLASNSLMECLVFARQLRQLEPLPIAAGPHPTRLEPVRIDPFRLVEGQRLGRRIRTLAWEAAGLERDDRGLAAAARELAAMAALLKRRSELAPLRCQEPGRSWSIAPRDMTLLRRWMEADHLCGLGLLLVQAARFRRESRGGHHRLDHPSRQPAWACHTLQQANPADPADPAGHISTAPLQC</sequence>
<organism evidence="16 17">
    <name type="scientific">Aphanocapsa feldmannii 277cV</name>
    <dbReference type="NCBI Taxonomy" id="2507553"/>
    <lineage>
        <taxon>Bacteria</taxon>
        <taxon>Bacillati</taxon>
        <taxon>Cyanobacteriota</taxon>
        <taxon>Cyanophyceae</taxon>
        <taxon>Oscillatoriophycideae</taxon>
        <taxon>Chroococcales</taxon>
        <taxon>Microcystaceae</taxon>
        <taxon>Aphanocapsa</taxon>
    </lineage>
</organism>
<comment type="subcellular location">
    <subcellularLocation>
        <location evidence="12">Cytoplasm</location>
    </subcellularLocation>
</comment>
<accession>A0A524RS24</accession>
<dbReference type="Proteomes" id="UP000317990">
    <property type="component" value="Unassembled WGS sequence"/>
</dbReference>
<keyword evidence="6 12" id="KW-0285">Flavoprotein</keyword>
<evidence type="ECO:0000259" key="15">
    <source>
        <dbReference type="Pfam" id="PF02910"/>
    </source>
</evidence>
<dbReference type="PANTHER" id="PTHR42716">
    <property type="entry name" value="L-ASPARTATE OXIDASE"/>
    <property type="match status" value="1"/>
</dbReference>
<dbReference type="Pfam" id="PF00890">
    <property type="entry name" value="FAD_binding_2"/>
    <property type="match status" value="1"/>
</dbReference>
<evidence type="ECO:0000256" key="3">
    <source>
        <dbReference type="ARBA" id="ARBA00008562"/>
    </source>
</evidence>
<dbReference type="EMBL" id="SRMO01000001">
    <property type="protein sequence ID" value="TGG96847.1"/>
    <property type="molecule type" value="Genomic_DNA"/>
</dbReference>
<evidence type="ECO:0000256" key="8">
    <source>
        <dbReference type="ARBA" id="ARBA00022827"/>
    </source>
</evidence>
<dbReference type="GO" id="GO:0005737">
    <property type="term" value="C:cytoplasm"/>
    <property type="evidence" value="ECO:0007669"/>
    <property type="project" value="UniProtKB-SubCell"/>
</dbReference>
<dbReference type="UniPathway" id="UPA00253">
    <property type="reaction ID" value="UER00326"/>
</dbReference>
<evidence type="ECO:0000313" key="17">
    <source>
        <dbReference type="Proteomes" id="UP000317990"/>
    </source>
</evidence>
<dbReference type="GO" id="GO:0033765">
    <property type="term" value="F:steroid dehydrogenase activity, acting on the CH-CH group of donors"/>
    <property type="evidence" value="ECO:0007669"/>
    <property type="project" value="UniProtKB-ARBA"/>
</dbReference>
<dbReference type="InterPro" id="IPR015939">
    <property type="entry name" value="Fum_Rdtase/Succ_DH_flav-like_C"/>
</dbReference>
<dbReference type="FunFam" id="3.90.700.10:FF:000002">
    <property type="entry name" value="L-aspartate oxidase"/>
    <property type="match status" value="1"/>
</dbReference>
<dbReference type="Gene3D" id="1.20.58.100">
    <property type="entry name" value="Fumarate reductase/succinate dehydrogenase flavoprotein-like, C-terminal domain"/>
    <property type="match status" value="1"/>
</dbReference>
<dbReference type="Pfam" id="PF02910">
    <property type="entry name" value="Succ_DH_flav_C"/>
    <property type="match status" value="1"/>
</dbReference>
<name>A0A524RS24_9CHRO</name>
<dbReference type="InterPro" id="IPR005288">
    <property type="entry name" value="NadB"/>
</dbReference>
<evidence type="ECO:0000256" key="6">
    <source>
        <dbReference type="ARBA" id="ARBA00022630"/>
    </source>
</evidence>
<dbReference type="SUPFAM" id="SSF56425">
    <property type="entry name" value="Succinate dehydrogenase/fumarate reductase flavoprotein, catalytic domain"/>
    <property type="match status" value="1"/>
</dbReference>
<dbReference type="NCBIfam" id="TIGR00551">
    <property type="entry name" value="nadB"/>
    <property type="match status" value="1"/>
</dbReference>
<comment type="function">
    <text evidence="12">Catalyzes the oxidation of L-aspartate to iminoaspartate.</text>
</comment>
<evidence type="ECO:0000256" key="13">
    <source>
        <dbReference type="SAM" id="MobiDB-lite"/>
    </source>
</evidence>
<keyword evidence="8 12" id="KW-0274">FAD</keyword>
<dbReference type="Gene3D" id="3.90.700.10">
    <property type="entry name" value="Succinate dehydrogenase/fumarate reductase flavoprotein, catalytic domain"/>
    <property type="match status" value="1"/>
</dbReference>
<comment type="similarity">
    <text evidence="3 12">Belongs to the FAD-dependent oxidoreductase 2 family. NadB subfamily.</text>
</comment>
<dbReference type="GO" id="GO:0008734">
    <property type="term" value="F:L-aspartate oxidase activity"/>
    <property type="evidence" value="ECO:0007669"/>
    <property type="project" value="UniProtKB-UniRule"/>
</dbReference>
<dbReference type="EC" id="1.4.3.16" evidence="4 11"/>
<evidence type="ECO:0000259" key="14">
    <source>
        <dbReference type="Pfam" id="PF00890"/>
    </source>
</evidence>
<gene>
    <name evidence="16" type="primary">nadB</name>
    <name evidence="16" type="ORF">ERJ67_00410</name>
</gene>
<evidence type="ECO:0000256" key="10">
    <source>
        <dbReference type="ARBA" id="ARBA00048305"/>
    </source>
</evidence>
<dbReference type="InterPro" id="IPR037099">
    <property type="entry name" value="Fum_R/Succ_DH_flav-like_C_sf"/>
</dbReference>
<dbReference type="Gene3D" id="3.50.50.60">
    <property type="entry name" value="FAD/NAD(P)-binding domain"/>
    <property type="match status" value="1"/>
</dbReference>
<feature type="domain" description="FAD-dependent oxidoreductase 2 FAD-binding" evidence="14">
    <location>
        <begin position="10"/>
        <end position="357"/>
    </location>
</feature>
<dbReference type="InterPro" id="IPR036188">
    <property type="entry name" value="FAD/NAD-bd_sf"/>
</dbReference>
<comment type="caution">
    <text evidence="16">The sequence shown here is derived from an EMBL/GenBank/DDBJ whole genome shotgun (WGS) entry which is preliminary data.</text>
</comment>